<dbReference type="PANTHER" id="PTHR21022">
    <property type="entry name" value="PREPHENATE DEHYDRATASE P PROTEIN"/>
    <property type="match status" value="1"/>
</dbReference>
<dbReference type="Gene3D" id="3.30.70.260">
    <property type="match status" value="1"/>
</dbReference>
<dbReference type="InterPro" id="IPR018528">
    <property type="entry name" value="Preph_deHydtase_CS"/>
</dbReference>
<proteinExistence type="predicted"/>
<keyword evidence="11" id="KW-1185">Reference proteome</keyword>
<keyword evidence="4" id="KW-0057">Aromatic amino acid biosynthesis</keyword>
<dbReference type="GO" id="GO:0004664">
    <property type="term" value="F:prephenate dehydratase activity"/>
    <property type="evidence" value="ECO:0007669"/>
    <property type="project" value="UniProtKB-EC"/>
</dbReference>
<feature type="domain" description="ACT" evidence="9">
    <location>
        <begin position="199"/>
        <end position="276"/>
    </location>
</feature>
<dbReference type="InterPro" id="IPR045865">
    <property type="entry name" value="ACT-like_dom_sf"/>
</dbReference>
<name>A0A1Q6DSN4_METT1</name>
<dbReference type="STRING" id="1903181.BTN85_1987"/>
<dbReference type="PROSITE" id="PS51671">
    <property type="entry name" value="ACT"/>
    <property type="match status" value="1"/>
</dbReference>
<evidence type="ECO:0000259" key="9">
    <source>
        <dbReference type="PROSITE" id="PS51671"/>
    </source>
</evidence>
<evidence type="ECO:0000313" key="11">
    <source>
        <dbReference type="Proteomes" id="UP000185744"/>
    </source>
</evidence>
<dbReference type="GO" id="GO:0005737">
    <property type="term" value="C:cytoplasm"/>
    <property type="evidence" value="ECO:0007669"/>
    <property type="project" value="TreeGrafter"/>
</dbReference>
<dbReference type="InterPro" id="IPR001086">
    <property type="entry name" value="Preph_deHydtase"/>
</dbReference>
<evidence type="ECO:0000259" key="8">
    <source>
        <dbReference type="PROSITE" id="PS51171"/>
    </source>
</evidence>
<evidence type="ECO:0000256" key="7">
    <source>
        <dbReference type="ARBA" id="ARBA00047848"/>
    </source>
</evidence>
<dbReference type="PROSITE" id="PS00857">
    <property type="entry name" value="PREPHENATE_DEHYDR_1"/>
    <property type="match status" value="1"/>
</dbReference>
<accession>A0A1Q6DSN4</accession>
<dbReference type="Pfam" id="PF01842">
    <property type="entry name" value="ACT"/>
    <property type="match status" value="1"/>
</dbReference>
<evidence type="ECO:0000256" key="6">
    <source>
        <dbReference type="ARBA" id="ARBA00023239"/>
    </source>
</evidence>
<comment type="pathway">
    <text evidence="1">Amino-acid biosynthesis; L-phenylalanine biosynthesis; phenylpyruvate from prephenate: step 1/1.</text>
</comment>
<comment type="caution">
    <text evidence="10">The sequence shown here is derived from an EMBL/GenBank/DDBJ whole genome shotgun (WGS) entry which is preliminary data.</text>
</comment>
<keyword evidence="5" id="KW-0584">Phenylalanine biosynthesis</keyword>
<evidence type="ECO:0000313" key="10">
    <source>
        <dbReference type="EMBL" id="OKY77337.1"/>
    </source>
</evidence>
<dbReference type="Gene3D" id="3.40.190.10">
    <property type="entry name" value="Periplasmic binding protein-like II"/>
    <property type="match status" value="2"/>
</dbReference>
<keyword evidence="3" id="KW-0028">Amino-acid biosynthesis</keyword>
<gene>
    <name evidence="10" type="ORF">BTN85_1987</name>
</gene>
<dbReference type="GO" id="GO:0009094">
    <property type="term" value="P:L-phenylalanine biosynthetic process"/>
    <property type="evidence" value="ECO:0007669"/>
    <property type="project" value="UniProtKB-UniPathway"/>
</dbReference>
<dbReference type="EMBL" id="MSDW01000002">
    <property type="protein sequence ID" value="OKY77337.1"/>
    <property type="molecule type" value="Genomic_DNA"/>
</dbReference>
<evidence type="ECO:0000256" key="5">
    <source>
        <dbReference type="ARBA" id="ARBA00023222"/>
    </source>
</evidence>
<dbReference type="PANTHER" id="PTHR21022:SF19">
    <property type="entry name" value="PREPHENATE DEHYDRATASE-RELATED"/>
    <property type="match status" value="1"/>
</dbReference>
<organism evidence="10 11">
    <name type="scientific">Methanohalarchaeum thermophilum</name>
    <dbReference type="NCBI Taxonomy" id="1903181"/>
    <lineage>
        <taxon>Archaea</taxon>
        <taxon>Methanobacteriati</taxon>
        <taxon>Methanobacteriota</taxon>
        <taxon>Methanonatronarchaeia</taxon>
        <taxon>Methanonatronarchaeales</taxon>
        <taxon>Methanonatronarchaeaceae</taxon>
        <taxon>Candidatus Methanohalarchaeum</taxon>
    </lineage>
</organism>
<evidence type="ECO:0000256" key="2">
    <source>
        <dbReference type="ARBA" id="ARBA00013147"/>
    </source>
</evidence>
<dbReference type="SUPFAM" id="SSF55021">
    <property type="entry name" value="ACT-like"/>
    <property type="match status" value="1"/>
</dbReference>
<evidence type="ECO:0000256" key="4">
    <source>
        <dbReference type="ARBA" id="ARBA00023141"/>
    </source>
</evidence>
<dbReference type="SUPFAM" id="SSF53850">
    <property type="entry name" value="Periplasmic binding protein-like II"/>
    <property type="match status" value="1"/>
</dbReference>
<keyword evidence="6" id="KW-0456">Lyase</keyword>
<dbReference type="UniPathway" id="UPA00121">
    <property type="reaction ID" value="UER00345"/>
</dbReference>
<dbReference type="EC" id="4.2.1.51" evidence="2"/>
<dbReference type="InParanoid" id="A0A1Q6DSN4"/>
<dbReference type="Proteomes" id="UP000185744">
    <property type="component" value="Unassembled WGS sequence"/>
</dbReference>
<dbReference type="PIRSF" id="PIRSF001500">
    <property type="entry name" value="Chor_mut_pdt_Ppr"/>
    <property type="match status" value="1"/>
</dbReference>
<feature type="domain" description="Prephenate dehydratase" evidence="8">
    <location>
        <begin position="18"/>
        <end position="187"/>
    </location>
</feature>
<dbReference type="PROSITE" id="PS51171">
    <property type="entry name" value="PREPHENATE_DEHYDR_3"/>
    <property type="match status" value="1"/>
</dbReference>
<dbReference type="Pfam" id="PF00800">
    <property type="entry name" value="PDT"/>
    <property type="match status" value="1"/>
</dbReference>
<evidence type="ECO:0000256" key="3">
    <source>
        <dbReference type="ARBA" id="ARBA00022605"/>
    </source>
</evidence>
<dbReference type="InterPro" id="IPR002912">
    <property type="entry name" value="ACT_dom"/>
</dbReference>
<protein>
    <recommendedName>
        <fullName evidence="2">prephenate dehydratase</fullName>
        <ecNumber evidence="2">4.2.1.51</ecNumber>
    </recommendedName>
</protein>
<dbReference type="InterPro" id="IPR008242">
    <property type="entry name" value="Chor_mutase/pphenate_deHydtase"/>
</dbReference>
<dbReference type="AlphaFoldDB" id="A0A1Q6DSN4"/>
<dbReference type="FunFam" id="3.30.70.260:FF:000012">
    <property type="entry name" value="Prephenate dehydratase"/>
    <property type="match status" value="1"/>
</dbReference>
<dbReference type="CDD" id="cd04905">
    <property type="entry name" value="ACT_CM-PDT"/>
    <property type="match status" value="1"/>
</dbReference>
<dbReference type="FunCoup" id="A0A1Q6DSN4">
    <property type="interactions" value="85"/>
</dbReference>
<sequence length="285" mass="31769">MLGGKFDFGVMPILCLMVVVSLGPKGTFSEKAAREWSDKKVRLESSSEDVVKAVEEGETGVLPFENSLEGTVLRTVDLLAAHDILIKGEVVIEIDHCLLGYSGSEIREVVSHSQALRQCREYLTHELNNIDVRAVSSTAKAVELTKSEEELAAVAPREAANEYGLDILDEGIQDVKDNLTRFLVLGLEDCPPSGNDKTTLLFYVKDRPGSLYDSLGVFAERDINLTKLESRPSREKLGDYFFILDFEGHRKDKKFKKALVELKNHVRDLKILGSYPKATNPQNKK</sequence>
<dbReference type="PROSITE" id="PS00858">
    <property type="entry name" value="PREPHENATE_DEHYDR_2"/>
    <property type="match status" value="1"/>
</dbReference>
<dbReference type="NCBIfam" id="NF008865">
    <property type="entry name" value="PRK11898.1"/>
    <property type="match status" value="1"/>
</dbReference>
<evidence type="ECO:0000256" key="1">
    <source>
        <dbReference type="ARBA" id="ARBA00004741"/>
    </source>
</evidence>
<dbReference type="CDD" id="cd13633">
    <property type="entry name" value="PBP2_Sa-PDT_like"/>
    <property type="match status" value="1"/>
</dbReference>
<reference evidence="10" key="1">
    <citation type="submission" date="2016-12" db="EMBL/GenBank/DDBJ databases">
        <title>Discovery of methanogenic haloarchaea.</title>
        <authorList>
            <person name="Sorokin D.Y."/>
            <person name="Makarova K.S."/>
            <person name="Abbas B."/>
            <person name="Ferrer M."/>
            <person name="Golyshin P.N."/>
        </authorList>
    </citation>
    <scope>NUCLEOTIDE SEQUENCE [LARGE SCALE GENOMIC DNA]</scope>
    <source>
        <strain evidence="10">HMET1</strain>
    </source>
</reference>
<comment type="catalytic activity">
    <reaction evidence="7">
        <text>prephenate + H(+) = 3-phenylpyruvate + CO2 + H2O</text>
        <dbReference type="Rhea" id="RHEA:21648"/>
        <dbReference type="ChEBI" id="CHEBI:15377"/>
        <dbReference type="ChEBI" id="CHEBI:15378"/>
        <dbReference type="ChEBI" id="CHEBI:16526"/>
        <dbReference type="ChEBI" id="CHEBI:18005"/>
        <dbReference type="ChEBI" id="CHEBI:29934"/>
        <dbReference type="EC" id="4.2.1.51"/>
    </reaction>
</comment>